<name>A0A7G1G6I3_9BACT</name>
<evidence type="ECO:0000313" key="2">
    <source>
        <dbReference type="Proteomes" id="UP000516361"/>
    </source>
</evidence>
<dbReference type="AlphaFoldDB" id="A0A7G1G6I3"/>
<dbReference type="InParanoid" id="A0A7G1G6I3"/>
<gene>
    <name evidence="1" type="ORF">OSSY52_21920</name>
</gene>
<reference evidence="1 2" key="1">
    <citation type="submission" date="2018-06" db="EMBL/GenBank/DDBJ databases">
        <title>Genome sequencing of Oceanotoga sp. sy52.</title>
        <authorList>
            <person name="Mori K."/>
        </authorList>
    </citation>
    <scope>NUCLEOTIDE SEQUENCE [LARGE SCALE GENOMIC DNA]</scope>
    <source>
        <strain evidence="2">sy52</strain>
    </source>
</reference>
<dbReference type="Proteomes" id="UP000516361">
    <property type="component" value="Chromosome"/>
</dbReference>
<proteinExistence type="predicted"/>
<dbReference type="KEGG" id="ocy:OSSY52_21920"/>
<organism evidence="1 2">
    <name type="scientific">Tepiditoga spiralis</name>
    <dbReference type="NCBI Taxonomy" id="2108365"/>
    <lineage>
        <taxon>Bacteria</taxon>
        <taxon>Thermotogati</taxon>
        <taxon>Thermotogota</taxon>
        <taxon>Thermotogae</taxon>
        <taxon>Petrotogales</taxon>
        <taxon>Petrotogaceae</taxon>
        <taxon>Tepiditoga</taxon>
    </lineage>
</organism>
<keyword evidence="2" id="KW-1185">Reference proteome</keyword>
<dbReference type="EMBL" id="AP018712">
    <property type="protein sequence ID" value="BBE32051.1"/>
    <property type="molecule type" value="Genomic_DNA"/>
</dbReference>
<accession>A0A7G1G6I3</accession>
<evidence type="ECO:0000313" key="1">
    <source>
        <dbReference type="EMBL" id="BBE32051.1"/>
    </source>
</evidence>
<sequence>MEKFIDPLNVVEIATSKVEYLIPPNERTIAKLVKQYVKTRKKPLVIDGIIIGKSILKNFCNLLAPSILTVSSIF</sequence>
<protein>
    <submittedName>
        <fullName evidence="1">Uncharacterized protein</fullName>
    </submittedName>
</protein>